<dbReference type="EMBL" id="QKWP01000308">
    <property type="protein sequence ID" value="RIB22458.1"/>
    <property type="molecule type" value="Genomic_DNA"/>
</dbReference>
<evidence type="ECO:0000313" key="3">
    <source>
        <dbReference type="Proteomes" id="UP000266673"/>
    </source>
</evidence>
<dbReference type="AlphaFoldDB" id="A0A397VKT2"/>
<accession>A0A397VKT2</accession>
<comment type="caution">
    <text evidence="2">The sequence shown here is derived from an EMBL/GenBank/DDBJ whole genome shotgun (WGS) entry which is preliminary data.</text>
</comment>
<reference evidence="2 3" key="1">
    <citation type="submission" date="2018-06" db="EMBL/GenBank/DDBJ databases">
        <title>Comparative genomics reveals the genomic features of Rhizophagus irregularis, R. cerebriforme, R. diaphanum and Gigaspora rosea, and their symbiotic lifestyle signature.</title>
        <authorList>
            <person name="Morin E."/>
            <person name="San Clemente H."/>
            <person name="Chen E.C.H."/>
            <person name="De La Providencia I."/>
            <person name="Hainaut M."/>
            <person name="Kuo A."/>
            <person name="Kohler A."/>
            <person name="Murat C."/>
            <person name="Tang N."/>
            <person name="Roy S."/>
            <person name="Loubradou J."/>
            <person name="Henrissat B."/>
            <person name="Grigoriev I.V."/>
            <person name="Corradi N."/>
            <person name="Roux C."/>
            <person name="Martin F.M."/>
        </authorList>
    </citation>
    <scope>NUCLEOTIDE SEQUENCE [LARGE SCALE GENOMIC DNA]</scope>
    <source>
        <strain evidence="2 3">DAOM 194757</strain>
    </source>
</reference>
<organism evidence="2 3">
    <name type="scientific">Gigaspora rosea</name>
    <dbReference type="NCBI Taxonomy" id="44941"/>
    <lineage>
        <taxon>Eukaryota</taxon>
        <taxon>Fungi</taxon>
        <taxon>Fungi incertae sedis</taxon>
        <taxon>Mucoromycota</taxon>
        <taxon>Glomeromycotina</taxon>
        <taxon>Glomeromycetes</taxon>
        <taxon>Diversisporales</taxon>
        <taxon>Gigasporaceae</taxon>
        <taxon>Gigaspora</taxon>
    </lineage>
</organism>
<feature type="domain" description="FAR1" evidence="1">
    <location>
        <begin position="248"/>
        <end position="334"/>
    </location>
</feature>
<dbReference type="Proteomes" id="UP000266673">
    <property type="component" value="Unassembled WGS sequence"/>
</dbReference>
<sequence>MKFNFKLSFLVKNENKNEIISRELEENSSSFANFEFNNLIPGFTNSGIPNSGSVGCGLSSLVDLEFSGFALGSDSASMLPGAISLCFKNVSPKLKLFLTNIASARFRPSAMSSGYNDVSPSAIRFRFQDVSPSAISSGFQDVSAGAISSGFQDVSPGANKDVSSDAMSSGLKDFLPDAISFESQDVLSGAISFGSQDVLFGVVSSGSNITRIEEFSPTSADDDVSTELTLCVGNFFNNWNAVQCTVDTYSKKHGFVAVKFRKDLDAVDKSIVRYHDYVCWKSGVNKEKKVEDISVHRDGASSKTNCPWLVHFYLGKRTNLITVTSMVDGHNHECDSRTIDLAPKNLRFSQLILDKIENYTTVGRLGERHLLPDFLVINYSILPTNQF</sequence>
<keyword evidence="3" id="KW-1185">Reference proteome</keyword>
<proteinExistence type="predicted"/>
<dbReference type="Pfam" id="PF03101">
    <property type="entry name" value="FAR1"/>
    <property type="match status" value="1"/>
</dbReference>
<gene>
    <name evidence="2" type="ORF">C2G38_2173921</name>
</gene>
<dbReference type="PANTHER" id="PTHR47718">
    <property type="entry name" value="OS01G0519700 PROTEIN"/>
    <property type="match status" value="1"/>
</dbReference>
<protein>
    <recommendedName>
        <fullName evidence="1">FAR1 domain-containing protein</fullName>
    </recommendedName>
</protein>
<evidence type="ECO:0000313" key="2">
    <source>
        <dbReference type="EMBL" id="RIB22458.1"/>
    </source>
</evidence>
<evidence type="ECO:0000259" key="1">
    <source>
        <dbReference type="Pfam" id="PF03101"/>
    </source>
</evidence>
<dbReference type="OrthoDB" id="2429466at2759"/>
<name>A0A397VKT2_9GLOM</name>
<dbReference type="InterPro" id="IPR004330">
    <property type="entry name" value="FAR1_DNA_bnd_dom"/>
</dbReference>